<dbReference type="RefSeq" id="WP_086333861.1">
    <property type="nucleotide sequence ID" value="NZ_CP018791.1"/>
</dbReference>
<feature type="signal peptide" evidence="1">
    <location>
        <begin position="1"/>
        <end position="16"/>
    </location>
</feature>
<dbReference type="AlphaFoldDB" id="A0A1X9T228"/>
<protein>
    <recommendedName>
        <fullName evidence="4">Lipoprotein</fullName>
    </recommendedName>
</protein>
<name>A0A1X9T228_9BACT</name>
<organism evidence="2 3">
    <name type="scientific">Campylobacter vicugnae</name>
    <dbReference type="NCBI Taxonomy" id="1660076"/>
    <lineage>
        <taxon>Bacteria</taxon>
        <taxon>Pseudomonadati</taxon>
        <taxon>Campylobacterota</taxon>
        <taxon>Epsilonproteobacteria</taxon>
        <taxon>Campylobacterales</taxon>
        <taxon>Campylobacteraceae</taxon>
        <taxon>Campylobacter</taxon>
    </lineage>
</organism>
<dbReference type="Proteomes" id="UP000194265">
    <property type="component" value="Chromosome"/>
</dbReference>
<evidence type="ECO:0000256" key="1">
    <source>
        <dbReference type="SAM" id="SignalP"/>
    </source>
</evidence>
<dbReference type="STRING" id="1660074.CVIC8964_1158"/>
<proteinExistence type="predicted"/>
<dbReference type="EMBL" id="CP018791">
    <property type="protein sequence ID" value="ARR02560.1"/>
    <property type="molecule type" value="Genomic_DNA"/>
</dbReference>
<evidence type="ECO:0008006" key="4">
    <source>
        <dbReference type="Google" id="ProtNLM"/>
    </source>
</evidence>
<evidence type="ECO:0000313" key="2">
    <source>
        <dbReference type="EMBL" id="ARR02560.1"/>
    </source>
</evidence>
<gene>
    <name evidence="2" type="ORF">CVIC8964_1158</name>
</gene>
<evidence type="ECO:0000313" key="3">
    <source>
        <dbReference type="Proteomes" id="UP000194265"/>
    </source>
</evidence>
<accession>A0A1X9T228</accession>
<dbReference type="OrthoDB" id="5363773at2"/>
<feature type="chain" id="PRO_5010984151" description="Lipoprotein" evidence="1">
    <location>
        <begin position="17"/>
        <end position="678"/>
    </location>
</feature>
<reference evidence="2 3" key="1">
    <citation type="journal article" date="2017" name="Genome Biol. Evol.">
        <title>Comparative Genomic Analysis Identifies a Campylobacter Clade Deficient in Selenium Metabolism.</title>
        <authorList>
            <person name="Miller W.G."/>
            <person name="Yee E."/>
            <person name="Lopes B.S."/>
            <person name="Chapman M.H."/>
            <person name="Huynh S."/>
            <person name="Bono J.L."/>
            <person name="Parker C.T."/>
            <person name="Strachan N.J.C."/>
            <person name="Forbes K.J."/>
        </authorList>
    </citation>
    <scope>NUCLEOTIDE SEQUENCE [LARGE SCALE GENOMIC DNA]</scope>
    <source>
        <strain evidence="2 3">RM8964</strain>
    </source>
</reference>
<keyword evidence="1" id="KW-0732">Signal</keyword>
<sequence>MKIIFLLIFCAVFALANCDISSVASIYNEGIASNITHTITNKKPKDSYKIKSNKIESNKQLAISINTKVDTLISINFVGATMAKFDYKISNIAKNSELICNNTYLDNGYKFRDIKLKSNQNLLIIFGVDNAGLDNYEFEADIVIEHIISNNNQISSDISFDKIYTQIIGREFELNFITNQIVSDLEITLNNNYQIYKATSFNGGQIRAIIPNLDSLNYKNLYFIAKFKNQKGEKKEIKSQIFTARPAEFKLENIPKNLKGGERYKDIRLIALDYNGVVVAGYNAVFNGDYIRHTLLDCQANISNEIIEFKNGVGVISTDNKGFIYPDIGVAKIEFRDGQNSDKIRNLCILNSFENIADEQGRIGCDAGIFTEIGYFDYDKIIHTKSKFDSKFGLFGTIDGNLSQKAYDDFMGVVASIELEARLVDNTVAKLFSANCYASDVSFSNTSNLIIHAIGEPNDKNYIYQSGQNIYTMSQNSFKNGIGKAFVKLSMPKDKPQNPLKITTNDLDINLTQRSNLTQNTTPNYSYIYYANAYGQKLAQTDNFPYFAQIYFAIYCDSKCQDIAKNSDEFAPILDKNMSAVDELKDYFVFKDFNASNDIVEFENISNLPSSVVNGVMSIKIDSEQKGEFKIKNPHFVGRNFVWVRLFKDEFWSGVGEYGKVMGVEGNQNIRYNRTIEW</sequence>